<feature type="compositionally biased region" description="Acidic residues" evidence="2">
    <location>
        <begin position="309"/>
        <end position="324"/>
    </location>
</feature>
<dbReference type="InterPro" id="IPR011992">
    <property type="entry name" value="EF-hand-dom_pair"/>
</dbReference>
<dbReference type="Proteomes" id="UP001189429">
    <property type="component" value="Unassembled WGS sequence"/>
</dbReference>
<dbReference type="SUPFAM" id="SSF47473">
    <property type="entry name" value="EF-hand"/>
    <property type="match status" value="1"/>
</dbReference>
<dbReference type="InterPro" id="IPR018247">
    <property type="entry name" value="EF_Hand_1_Ca_BS"/>
</dbReference>
<accession>A0ABN9RSG7</accession>
<name>A0ABN9RSG7_9DINO</name>
<feature type="region of interest" description="Disordered" evidence="2">
    <location>
        <begin position="342"/>
        <end position="361"/>
    </location>
</feature>
<dbReference type="InterPro" id="IPR002048">
    <property type="entry name" value="EF_hand_dom"/>
</dbReference>
<dbReference type="PROSITE" id="PS50222">
    <property type="entry name" value="EF_HAND_2"/>
    <property type="match status" value="2"/>
</dbReference>
<keyword evidence="5" id="KW-1185">Reference proteome</keyword>
<dbReference type="EMBL" id="CAUYUJ010007764">
    <property type="protein sequence ID" value="CAK0821889.1"/>
    <property type="molecule type" value="Genomic_DNA"/>
</dbReference>
<organism evidence="4 5">
    <name type="scientific">Prorocentrum cordatum</name>
    <dbReference type="NCBI Taxonomy" id="2364126"/>
    <lineage>
        <taxon>Eukaryota</taxon>
        <taxon>Sar</taxon>
        <taxon>Alveolata</taxon>
        <taxon>Dinophyceae</taxon>
        <taxon>Prorocentrales</taxon>
        <taxon>Prorocentraceae</taxon>
        <taxon>Prorocentrum</taxon>
    </lineage>
</organism>
<feature type="non-terminal residue" evidence="4">
    <location>
        <position position="1"/>
    </location>
</feature>
<evidence type="ECO:0000313" key="4">
    <source>
        <dbReference type="EMBL" id="CAK0821889.1"/>
    </source>
</evidence>
<dbReference type="PROSITE" id="PS00018">
    <property type="entry name" value="EF_HAND_1"/>
    <property type="match status" value="1"/>
</dbReference>
<evidence type="ECO:0000256" key="1">
    <source>
        <dbReference type="ARBA" id="ARBA00022837"/>
    </source>
</evidence>
<feature type="region of interest" description="Disordered" evidence="2">
    <location>
        <begin position="263"/>
        <end position="285"/>
    </location>
</feature>
<protein>
    <recommendedName>
        <fullName evidence="3">EF-hand domain-containing protein</fullName>
    </recommendedName>
</protein>
<comment type="caution">
    <text evidence="4">The sequence shown here is derived from an EMBL/GenBank/DDBJ whole genome shotgun (WGS) entry which is preliminary data.</text>
</comment>
<feature type="region of interest" description="Disordered" evidence="2">
    <location>
        <begin position="297"/>
        <end position="325"/>
    </location>
</feature>
<feature type="compositionally biased region" description="Low complexity" evidence="2">
    <location>
        <begin position="297"/>
        <end position="308"/>
    </location>
</feature>
<dbReference type="CDD" id="cd00051">
    <property type="entry name" value="EFh"/>
    <property type="match status" value="1"/>
</dbReference>
<feature type="domain" description="EF-hand" evidence="3">
    <location>
        <begin position="181"/>
        <end position="216"/>
    </location>
</feature>
<evidence type="ECO:0000259" key="3">
    <source>
        <dbReference type="PROSITE" id="PS50222"/>
    </source>
</evidence>
<dbReference type="Pfam" id="PF13499">
    <property type="entry name" value="EF-hand_7"/>
    <property type="match status" value="1"/>
</dbReference>
<reference evidence="4" key="1">
    <citation type="submission" date="2023-10" db="EMBL/GenBank/DDBJ databases">
        <authorList>
            <person name="Chen Y."/>
            <person name="Shah S."/>
            <person name="Dougan E. K."/>
            <person name="Thang M."/>
            <person name="Chan C."/>
        </authorList>
    </citation>
    <scope>NUCLEOTIDE SEQUENCE [LARGE SCALE GENOMIC DNA]</scope>
</reference>
<gene>
    <name evidence="4" type="ORF">PCOR1329_LOCUS23027</name>
</gene>
<evidence type="ECO:0000313" key="5">
    <source>
        <dbReference type="Proteomes" id="UP001189429"/>
    </source>
</evidence>
<proteinExistence type="predicted"/>
<sequence length="566" mass="63152">GDGLWSLLCDRRYRKKQGGRFFVVVSLGEAATVRRILHARRGKAVVSGQSVAVSLQCADTGLQLAYGMSPKPSMVGSQAIDSFPSGHPYQRTLASQCYKLMDCATQYSSSELSLLVQAMQLNTPLERCKWFEYMSMCKRRNNSKWGERPISQLFEFDTEFDILYQRSLSLTWRRELLHRFGSKSSMSENFALLDTDCNNSLDIKEVIKALRDLKLPHTTEDVATYFRALDANGDHRVVFAEFSQFLQRSTASLSRLRALHGASGAQGAGRAGGAPATPGPSGGLLRALLPWAPWGRAAAGEAPGAPDAPDSDAEEGAPEMEEEAQIQTQVVEVKEMLDKVQKERQAAKDADSERYRREEEQLEEHVEEQAEKRLGDNPCVEDGVLKWDFQRFDLPKGARIGKIGLAAKKARDGYEFVEDDGSRGTLWMKRLRIDRRPMQLSLQGLLSPDEDRRIDSGPRVGRLSRYSLSARWRIWFRLEQYPEGKTATLVFFGAPPGQQRQEAGTESCASIWTAPSCWRTCRRRIRPSSSATGPTTWPSPCTSATRVGCVPSAGAPREWAWTLGIC</sequence>
<dbReference type="Gene3D" id="1.10.238.10">
    <property type="entry name" value="EF-hand"/>
    <property type="match status" value="1"/>
</dbReference>
<keyword evidence="1" id="KW-0106">Calcium</keyword>
<evidence type="ECO:0000256" key="2">
    <source>
        <dbReference type="SAM" id="MobiDB-lite"/>
    </source>
</evidence>
<feature type="domain" description="EF-hand" evidence="3">
    <location>
        <begin position="217"/>
        <end position="252"/>
    </location>
</feature>